<dbReference type="InterPro" id="IPR000014">
    <property type="entry name" value="PAS"/>
</dbReference>
<dbReference type="OrthoDB" id="7163831at2"/>
<name>A0A1E7QK33_WOLPI</name>
<keyword evidence="2" id="KW-1185">Reference proteome</keyword>
<dbReference type="RefSeq" id="WP_070065207.1">
    <property type="nucleotide sequence ID" value="NZ_MJMG01000008.1"/>
</dbReference>
<protein>
    <submittedName>
        <fullName evidence="1">Uncharacterized protein</fullName>
    </submittedName>
</protein>
<dbReference type="CDD" id="cd00130">
    <property type="entry name" value="PAS"/>
    <property type="match status" value="1"/>
</dbReference>
<comment type="caution">
    <text evidence="1">The sequence shown here is derived from an EMBL/GenBank/DDBJ whole genome shotgun (WGS) entry which is preliminary data.</text>
</comment>
<proteinExistence type="predicted"/>
<accession>A0A1E7QK33</accession>
<dbReference type="AlphaFoldDB" id="A0A1E7QK33"/>
<dbReference type="Gene3D" id="3.30.450.20">
    <property type="entry name" value="PAS domain"/>
    <property type="match status" value="1"/>
</dbReference>
<dbReference type="Proteomes" id="UP000175679">
    <property type="component" value="Unassembled WGS sequence"/>
</dbReference>
<gene>
    <name evidence="1" type="ORF">BIY23_03470</name>
</gene>
<reference evidence="1 2" key="1">
    <citation type="submission" date="2016-09" db="EMBL/GenBank/DDBJ databases">
        <title>Genomic evidence for plant-parasitic nematodes as the earliest Wolbachia hosts.</title>
        <authorList>
            <person name="Brown A.M."/>
            <person name="Wasala S.K."/>
            <person name="Howe D.K."/>
            <person name="Peetz A.B."/>
            <person name="Zasada I.A."/>
            <person name="Denver D.R."/>
        </authorList>
    </citation>
    <scope>NUCLEOTIDE SEQUENCE [LARGE SCALE GENOMIC DNA]</scope>
    <source>
        <strain evidence="2">wPpe</strain>
    </source>
</reference>
<organism evidence="1 2">
    <name type="scientific">Wolbachia pipientis</name>
    <dbReference type="NCBI Taxonomy" id="955"/>
    <lineage>
        <taxon>Bacteria</taxon>
        <taxon>Pseudomonadati</taxon>
        <taxon>Pseudomonadota</taxon>
        <taxon>Alphaproteobacteria</taxon>
        <taxon>Rickettsiales</taxon>
        <taxon>Anaplasmataceae</taxon>
        <taxon>Wolbachieae</taxon>
        <taxon>Wolbachia</taxon>
    </lineage>
</organism>
<sequence length="287" mass="32899">MGDFLTANRKNDAVVSVCQDNEHNTILISALNSAAERLLKYKKEALLNKPLTNILSTLVVDHIKHNLEYTESGHDLLDVLSRIINFSLIDSTGKSFYAKIKVFRTLQLTPNKINYELLIRDISMSHKLRVFRTEYLKGTRHKNHNLFGILNHDSTVLELQIVLNFALKHQMNLIIGMIGLEEANSTLTIETLKVIIEHFYKNCRADDLIGYTCENKILFILLDCDTHHVIERIYYATNTQLQKRKLPNASIAYSLQNSNSVEPDSVKLIEQLKTSLLQIDQGFFKVD</sequence>
<dbReference type="EMBL" id="MJMG01000008">
    <property type="protein sequence ID" value="OEY86589.1"/>
    <property type="molecule type" value="Genomic_DNA"/>
</dbReference>
<evidence type="ECO:0000313" key="1">
    <source>
        <dbReference type="EMBL" id="OEY86589.1"/>
    </source>
</evidence>
<evidence type="ECO:0000313" key="2">
    <source>
        <dbReference type="Proteomes" id="UP000175679"/>
    </source>
</evidence>